<dbReference type="AlphaFoldDB" id="A0A0F9R859"/>
<dbReference type="EMBL" id="LAZR01001007">
    <property type="protein sequence ID" value="KKN52725.1"/>
    <property type="molecule type" value="Genomic_DNA"/>
</dbReference>
<comment type="caution">
    <text evidence="1">The sequence shown here is derived from an EMBL/GenBank/DDBJ whole genome shotgun (WGS) entry which is preliminary data.</text>
</comment>
<name>A0A0F9R859_9ZZZZ</name>
<protein>
    <submittedName>
        <fullName evidence="1">Uncharacterized protein</fullName>
    </submittedName>
</protein>
<evidence type="ECO:0000313" key="1">
    <source>
        <dbReference type="EMBL" id="KKN52725.1"/>
    </source>
</evidence>
<gene>
    <name evidence="1" type="ORF">LCGC14_0609620</name>
</gene>
<sequence length="127" mass="14752">MESQKIILKDLVNSDASLQSLFTCRELSVKISYRLSKLIRKITTELQDFYEARTKLFNQYGETDEEGRITIPSKNVGVFQEEIDSILDEEIELQFIKVSLSDIPDGVLHALDYFNLEWLIDESDLEE</sequence>
<organism evidence="1">
    <name type="scientific">marine sediment metagenome</name>
    <dbReference type="NCBI Taxonomy" id="412755"/>
    <lineage>
        <taxon>unclassified sequences</taxon>
        <taxon>metagenomes</taxon>
        <taxon>ecological metagenomes</taxon>
    </lineage>
</organism>
<proteinExistence type="predicted"/>
<reference evidence="1" key="1">
    <citation type="journal article" date="2015" name="Nature">
        <title>Complex archaea that bridge the gap between prokaryotes and eukaryotes.</title>
        <authorList>
            <person name="Spang A."/>
            <person name="Saw J.H."/>
            <person name="Jorgensen S.L."/>
            <person name="Zaremba-Niedzwiedzka K."/>
            <person name="Martijn J."/>
            <person name="Lind A.E."/>
            <person name="van Eijk R."/>
            <person name="Schleper C."/>
            <person name="Guy L."/>
            <person name="Ettema T.J."/>
        </authorList>
    </citation>
    <scope>NUCLEOTIDE SEQUENCE</scope>
</reference>
<accession>A0A0F9R859</accession>